<dbReference type="Gene3D" id="3.40.190.10">
    <property type="entry name" value="Periplasmic binding protein-like II"/>
    <property type="match status" value="2"/>
</dbReference>
<gene>
    <name evidence="16" type="primary">hisG</name>
    <name evidence="18" type="ORF">SAMN06264868_11247</name>
</gene>
<keyword evidence="14 16" id="KW-0368">Histidine biosynthesis</keyword>
<dbReference type="PANTHER" id="PTHR21403">
    <property type="entry name" value="ATP PHOSPHORIBOSYLTRANSFERASE ATP-PRTASE"/>
    <property type="match status" value="1"/>
</dbReference>
<keyword evidence="13 16" id="KW-0067">ATP-binding</keyword>
<dbReference type="SUPFAM" id="SSF53850">
    <property type="entry name" value="Periplasmic binding protein-like II"/>
    <property type="match status" value="1"/>
</dbReference>
<keyword evidence="12 16" id="KW-0547">Nucleotide-binding</keyword>
<proteinExistence type="inferred from homology"/>
<evidence type="ECO:0000256" key="15">
    <source>
        <dbReference type="ARBA" id="ARBA00024861"/>
    </source>
</evidence>
<evidence type="ECO:0000256" key="1">
    <source>
        <dbReference type="ARBA" id="ARBA00000915"/>
    </source>
</evidence>
<evidence type="ECO:0000256" key="2">
    <source>
        <dbReference type="ARBA" id="ARBA00004496"/>
    </source>
</evidence>
<comment type="catalytic activity">
    <reaction evidence="1 16">
        <text>1-(5-phospho-beta-D-ribosyl)-ATP + diphosphate = 5-phospho-alpha-D-ribose 1-diphosphate + ATP</text>
        <dbReference type="Rhea" id="RHEA:18473"/>
        <dbReference type="ChEBI" id="CHEBI:30616"/>
        <dbReference type="ChEBI" id="CHEBI:33019"/>
        <dbReference type="ChEBI" id="CHEBI:58017"/>
        <dbReference type="ChEBI" id="CHEBI:73183"/>
        <dbReference type="EC" id="2.4.2.17"/>
    </reaction>
</comment>
<evidence type="ECO:0000256" key="8">
    <source>
        <dbReference type="ARBA" id="ARBA00022490"/>
    </source>
</evidence>
<comment type="similarity">
    <text evidence="4 16">Belongs to the ATP phosphoribosyltransferase family. Short subfamily.</text>
</comment>
<accession>A0AA45WMM9</accession>
<dbReference type="InterPro" id="IPR013820">
    <property type="entry name" value="ATP_PRibTrfase_cat"/>
</dbReference>
<comment type="subcellular location">
    <subcellularLocation>
        <location evidence="2 16">Cytoplasm</location>
    </subcellularLocation>
</comment>
<evidence type="ECO:0000256" key="11">
    <source>
        <dbReference type="ARBA" id="ARBA00022679"/>
    </source>
</evidence>
<feature type="domain" description="ATP phosphoribosyltransferase catalytic" evidence="17">
    <location>
        <begin position="50"/>
        <end position="204"/>
    </location>
</feature>
<comment type="domain">
    <text evidence="16">Lacks the C-terminal regulatory region which is replaced by HisZ.</text>
</comment>
<dbReference type="FunFam" id="3.40.190.10:FF:000008">
    <property type="entry name" value="ATP phosphoribosyltransferase"/>
    <property type="match status" value="1"/>
</dbReference>
<keyword evidence="11 16" id="KW-0808">Transferase</keyword>
<dbReference type="HAMAP" id="MF_01018">
    <property type="entry name" value="HisG_Short"/>
    <property type="match status" value="1"/>
</dbReference>
<keyword evidence="19" id="KW-1185">Reference proteome</keyword>
<dbReference type="NCBIfam" id="TIGR00070">
    <property type="entry name" value="hisG"/>
    <property type="match status" value="1"/>
</dbReference>
<comment type="caution">
    <text evidence="18">The sequence shown here is derived from an EMBL/GenBank/DDBJ whole genome shotgun (WGS) entry which is preliminary data.</text>
</comment>
<keyword evidence="8 16" id="KW-0963">Cytoplasm</keyword>
<evidence type="ECO:0000313" key="18">
    <source>
        <dbReference type="EMBL" id="SMP14394.1"/>
    </source>
</evidence>
<dbReference type="GO" id="GO:0003879">
    <property type="term" value="F:ATP phosphoribosyltransferase activity"/>
    <property type="evidence" value="ECO:0007669"/>
    <property type="project" value="UniProtKB-UniRule"/>
</dbReference>
<dbReference type="GO" id="GO:0005524">
    <property type="term" value="F:ATP binding"/>
    <property type="evidence" value="ECO:0007669"/>
    <property type="project" value="UniProtKB-KW"/>
</dbReference>
<dbReference type="InterPro" id="IPR001348">
    <property type="entry name" value="ATP_PRibTrfase_HisG"/>
</dbReference>
<keyword evidence="9 16" id="KW-0028">Amino-acid biosynthesis</keyword>
<evidence type="ECO:0000256" key="13">
    <source>
        <dbReference type="ARBA" id="ARBA00022840"/>
    </source>
</evidence>
<evidence type="ECO:0000256" key="6">
    <source>
        <dbReference type="ARBA" id="ARBA00011946"/>
    </source>
</evidence>
<evidence type="ECO:0000256" key="16">
    <source>
        <dbReference type="HAMAP-Rule" id="MF_01018"/>
    </source>
</evidence>
<evidence type="ECO:0000256" key="7">
    <source>
        <dbReference type="ARBA" id="ARBA00020998"/>
    </source>
</evidence>
<comment type="subunit">
    <text evidence="5 16">Heteromultimer composed of HisG and HisZ subunits.</text>
</comment>
<evidence type="ECO:0000256" key="14">
    <source>
        <dbReference type="ARBA" id="ARBA00023102"/>
    </source>
</evidence>
<evidence type="ECO:0000256" key="10">
    <source>
        <dbReference type="ARBA" id="ARBA00022676"/>
    </source>
</evidence>
<dbReference type="InterPro" id="IPR024893">
    <property type="entry name" value="ATP_PRibTrfase_HisG_short"/>
</dbReference>
<dbReference type="AlphaFoldDB" id="A0AA45WMM9"/>
<comment type="pathway">
    <text evidence="3 16">Amino-acid biosynthesis; L-histidine biosynthesis; L-histidine from 5-phospho-alpha-D-ribose 1-diphosphate: step 1/9.</text>
</comment>
<dbReference type="GO" id="GO:0000105">
    <property type="term" value="P:L-histidine biosynthetic process"/>
    <property type="evidence" value="ECO:0007669"/>
    <property type="project" value="UniProtKB-UniRule"/>
</dbReference>
<evidence type="ECO:0000259" key="17">
    <source>
        <dbReference type="Pfam" id="PF01634"/>
    </source>
</evidence>
<protein>
    <recommendedName>
        <fullName evidence="7 16">ATP phosphoribosyltransferase</fullName>
        <shortName evidence="16">ATP-PRT</shortName>
        <shortName evidence="16">ATP-PRTase</shortName>
        <ecNumber evidence="6 16">2.4.2.17</ecNumber>
    </recommendedName>
</protein>
<dbReference type="PANTHER" id="PTHR21403:SF8">
    <property type="entry name" value="ATP PHOSPHORIBOSYLTRANSFERASE"/>
    <property type="match status" value="1"/>
</dbReference>
<evidence type="ECO:0000256" key="5">
    <source>
        <dbReference type="ARBA" id="ARBA00011496"/>
    </source>
</evidence>
<dbReference type="EMBL" id="FXTX01000012">
    <property type="protein sequence ID" value="SMP14394.1"/>
    <property type="molecule type" value="Genomic_DNA"/>
</dbReference>
<reference evidence="18" key="1">
    <citation type="submission" date="2017-05" db="EMBL/GenBank/DDBJ databases">
        <authorList>
            <person name="Varghese N."/>
            <person name="Submissions S."/>
        </authorList>
    </citation>
    <scope>NUCLEOTIDE SEQUENCE</scope>
    <source>
        <strain evidence="18">DSM 18763</strain>
    </source>
</reference>
<dbReference type="Proteomes" id="UP001157947">
    <property type="component" value="Unassembled WGS sequence"/>
</dbReference>
<evidence type="ECO:0000256" key="9">
    <source>
        <dbReference type="ARBA" id="ARBA00022605"/>
    </source>
</evidence>
<evidence type="ECO:0000313" key="19">
    <source>
        <dbReference type="Proteomes" id="UP001157947"/>
    </source>
</evidence>
<comment type="function">
    <text evidence="15 16">Catalyzes the condensation of ATP and 5-phosphoribose 1-diphosphate to form N'-(5'-phosphoribosyl)-ATP (PR-ATP). Has a crucial role in the pathway because the rate of histidine biosynthesis seems to be controlled primarily by regulation of HisG enzymatic activity.</text>
</comment>
<evidence type="ECO:0000256" key="3">
    <source>
        <dbReference type="ARBA" id="ARBA00004667"/>
    </source>
</evidence>
<evidence type="ECO:0000256" key="4">
    <source>
        <dbReference type="ARBA" id="ARBA00009489"/>
    </source>
</evidence>
<organism evidence="18 19">
    <name type="scientific">Venenivibrio stagnispumantis</name>
    <dbReference type="NCBI Taxonomy" id="407998"/>
    <lineage>
        <taxon>Bacteria</taxon>
        <taxon>Pseudomonadati</taxon>
        <taxon>Aquificota</taxon>
        <taxon>Aquificia</taxon>
        <taxon>Aquificales</taxon>
        <taxon>Hydrogenothermaceae</taxon>
        <taxon>Venenivibrio</taxon>
    </lineage>
</organism>
<keyword evidence="10 16" id="KW-0328">Glycosyltransferase</keyword>
<name>A0AA45WMM9_9AQUI</name>
<dbReference type="CDD" id="cd13595">
    <property type="entry name" value="PBP2_HisGs"/>
    <property type="match status" value="1"/>
</dbReference>
<evidence type="ECO:0000256" key="12">
    <source>
        <dbReference type="ARBA" id="ARBA00022741"/>
    </source>
</evidence>
<dbReference type="EC" id="2.4.2.17" evidence="6 16"/>
<dbReference type="GO" id="GO:0005737">
    <property type="term" value="C:cytoplasm"/>
    <property type="evidence" value="ECO:0007669"/>
    <property type="project" value="UniProtKB-SubCell"/>
</dbReference>
<sequence length="212" mass="23867">MSLTIAVPKGRLFEQTLDLFEKAGLITEKIDTNTRKLIISGNDYNFLMVRAKDVPVYVNQAVADIGIAGDDVLLEIDFDLYKPVDLGIGYCNIVVAGKPESRDLYFSNPSTLKIATKYPKIAHKFFSEKGIKIQIFELYGSVELAPLVEMADFIVDIVETGRTLKENGLVVIDNIRPSTAKLIVNRVSYKTKRKEILNLIEKLENYLEALYD</sequence>
<dbReference type="Pfam" id="PF01634">
    <property type="entry name" value="HisG"/>
    <property type="match status" value="1"/>
</dbReference>